<dbReference type="InterPro" id="IPR036390">
    <property type="entry name" value="WH_DNA-bd_sf"/>
</dbReference>
<feature type="domain" description="Rad21/Rec8-like protein C-terminal eukaryotic" evidence="1">
    <location>
        <begin position="13"/>
        <end position="62"/>
    </location>
</feature>
<dbReference type="GeneTree" id="ENSGT00940000177392"/>
<proteinExistence type="predicted"/>
<dbReference type="Gene3D" id="1.10.10.580">
    <property type="entry name" value="Structural maintenance of chromosome 1. Chain E"/>
    <property type="match status" value="1"/>
</dbReference>
<dbReference type="AlphaFoldDB" id="A0A3B4GAQ0"/>
<dbReference type="InterPro" id="IPR006909">
    <property type="entry name" value="Rad21/Rec8_C_eu"/>
</dbReference>
<name>A0A3B4GAQ0_9CICH</name>
<reference evidence="2" key="1">
    <citation type="submission" date="2023-09" db="UniProtKB">
        <authorList>
            <consortium name="Ensembl"/>
        </authorList>
    </citation>
    <scope>IDENTIFICATION</scope>
</reference>
<organism evidence="2">
    <name type="scientific">Pundamilia nyererei</name>
    <dbReference type="NCBI Taxonomy" id="303518"/>
    <lineage>
        <taxon>Eukaryota</taxon>
        <taxon>Metazoa</taxon>
        <taxon>Chordata</taxon>
        <taxon>Craniata</taxon>
        <taxon>Vertebrata</taxon>
        <taxon>Euteleostomi</taxon>
        <taxon>Actinopterygii</taxon>
        <taxon>Neopterygii</taxon>
        <taxon>Teleostei</taxon>
        <taxon>Neoteleostei</taxon>
        <taxon>Acanthomorphata</taxon>
        <taxon>Ovalentaria</taxon>
        <taxon>Cichlomorphae</taxon>
        <taxon>Cichliformes</taxon>
        <taxon>Cichlidae</taxon>
        <taxon>African cichlids</taxon>
        <taxon>Pseudocrenilabrinae</taxon>
        <taxon>Haplochromini</taxon>
        <taxon>Pundamilia</taxon>
    </lineage>
</organism>
<sequence length="64" mass="7323">MLHNQHDSKDPTFSLQGICEGSNRWQAATTFFCFLVLKKQEVLRLCQTAPYEDISATPGPKFYN</sequence>
<accession>A0A3B4GAQ0</accession>
<dbReference type="InterPro" id="IPR023093">
    <property type="entry name" value="ScpA-like_C"/>
</dbReference>
<dbReference type="STRING" id="303518.ENSPNYP00000018701"/>
<evidence type="ECO:0000313" key="2">
    <source>
        <dbReference type="Ensembl" id="ENSPNYP00000018701.1"/>
    </source>
</evidence>
<dbReference type="Pfam" id="PF04824">
    <property type="entry name" value="Rad21_Rec8"/>
    <property type="match status" value="1"/>
</dbReference>
<dbReference type="SUPFAM" id="SSF46785">
    <property type="entry name" value="Winged helix' DNA-binding domain"/>
    <property type="match status" value="1"/>
</dbReference>
<evidence type="ECO:0000259" key="1">
    <source>
        <dbReference type="Pfam" id="PF04824"/>
    </source>
</evidence>
<dbReference type="Ensembl" id="ENSPNYT00000019164.1">
    <property type="protein sequence ID" value="ENSPNYP00000018701.1"/>
    <property type="gene ID" value="ENSPNYG00000014129.1"/>
</dbReference>
<protein>
    <recommendedName>
        <fullName evidence="1">Rad21/Rec8-like protein C-terminal eukaryotic domain-containing protein</fullName>
    </recommendedName>
</protein>